<dbReference type="GO" id="GO:0005886">
    <property type="term" value="C:plasma membrane"/>
    <property type="evidence" value="ECO:0007669"/>
    <property type="project" value="TreeGrafter"/>
</dbReference>
<evidence type="ECO:0000313" key="8">
    <source>
        <dbReference type="Proteomes" id="UP000283634"/>
    </source>
</evidence>
<dbReference type="InterPro" id="IPR000791">
    <property type="entry name" value="Gpr1/Fun34/SatP-like"/>
</dbReference>
<dbReference type="AlphaFoldDB" id="A0A3R7MT82"/>
<dbReference type="NCBIfam" id="NF038013">
    <property type="entry name" value="AceTr_1"/>
    <property type="match status" value="1"/>
</dbReference>
<dbReference type="GO" id="GO:0015360">
    <property type="term" value="F:acetate:proton symporter activity"/>
    <property type="evidence" value="ECO:0007669"/>
    <property type="project" value="TreeGrafter"/>
</dbReference>
<proteinExistence type="inferred from homology"/>
<comment type="caution">
    <text evidence="7">The sequence shown here is derived from an EMBL/GenBank/DDBJ whole genome shotgun (WGS) entry which is preliminary data.</text>
</comment>
<accession>A0A3R7MT82</accession>
<dbReference type="OrthoDB" id="3648309at2759"/>
<evidence type="ECO:0000256" key="1">
    <source>
        <dbReference type="ARBA" id="ARBA00004141"/>
    </source>
</evidence>
<keyword evidence="5 6" id="KW-0472">Membrane</keyword>
<dbReference type="GeneID" id="40327122"/>
<evidence type="ECO:0000256" key="3">
    <source>
        <dbReference type="ARBA" id="ARBA00022692"/>
    </source>
</evidence>
<dbReference type="PANTHER" id="PTHR30178">
    <property type="entry name" value="INNER MEMBRANE PROTEIN YAAH"/>
    <property type="match status" value="1"/>
</dbReference>
<feature type="transmembrane region" description="Helical" evidence="6">
    <location>
        <begin position="56"/>
        <end position="75"/>
    </location>
</feature>
<feature type="transmembrane region" description="Helical" evidence="6">
    <location>
        <begin position="112"/>
        <end position="134"/>
    </location>
</feature>
<feature type="transmembrane region" description="Helical" evidence="6">
    <location>
        <begin position="206"/>
        <end position="223"/>
    </location>
</feature>
<dbReference type="RefSeq" id="XP_029240007.1">
    <property type="nucleotide sequence ID" value="XM_029380166.1"/>
</dbReference>
<gene>
    <name evidence="7" type="ORF">TraAM80_03189</name>
</gene>
<feature type="transmembrane region" description="Helical" evidence="6">
    <location>
        <begin position="176"/>
        <end position="194"/>
    </location>
</feature>
<evidence type="ECO:0000256" key="5">
    <source>
        <dbReference type="ARBA" id="ARBA00023136"/>
    </source>
</evidence>
<evidence type="ECO:0000313" key="7">
    <source>
        <dbReference type="EMBL" id="RNF07742.1"/>
    </source>
</evidence>
<dbReference type="GO" id="GO:0071422">
    <property type="term" value="P:succinate transmembrane transport"/>
    <property type="evidence" value="ECO:0007669"/>
    <property type="project" value="TreeGrafter"/>
</dbReference>
<dbReference type="Proteomes" id="UP000283634">
    <property type="component" value="Unassembled WGS sequence"/>
</dbReference>
<keyword evidence="8" id="KW-1185">Reference proteome</keyword>
<comment type="subcellular location">
    <subcellularLocation>
        <location evidence="1">Membrane</location>
        <topology evidence="1">Multi-pass membrane protein</topology>
    </subcellularLocation>
</comment>
<evidence type="ECO:0000256" key="2">
    <source>
        <dbReference type="ARBA" id="ARBA00005587"/>
    </source>
</evidence>
<organism evidence="7 8">
    <name type="scientific">Trypanosoma rangeli</name>
    <dbReference type="NCBI Taxonomy" id="5698"/>
    <lineage>
        <taxon>Eukaryota</taxon>
        <taxon>Discoba</taxon>
        <taxon>Euglenozoa</taxon>
        <taxon>Kinetoplastea</taxon>
        <taxon>Metakinetoplastina</taxon>
        <taxon>Trypanosomatida</taxon>
        <taxon>Trypanosomatidae</taxon>
        <taxon>Trypanosoma</taxon>
        <taxon>Herpetosoma</taxon>
    </lineage>
</organism>
<name>A0A3R7MT82_TRYRA</name>
<dbReference type="PANTHER" id="PTHR30178:SF3">
    <property type="entry name" value="SUCCINATE-ACETATE_PROTON SYMPORTER SATP"/>
    <property type="match status" value="1"/>
</dbReference>
<feature type="transmembrane region" description="Helical" evidence="6">
    <location>
        <begin position="81"/>
        <end position="105"/>
    </location>
</feature>
<sequence length="260" mass="28562">MEPSVAREEHEESLEPITGNSLQRRRYCLYMNEGDVLRAERGEATTSQQQPVIKKANPAPIGLLGFGMSTILLNLHNTGQYNLTTAVIGTGIFYGGLAQIIAGILEYLRGNTFGYVAFVSYGCFWLSLVGVWLLPNNSRDEKQIPFSTDSYFLGVYLLLWGIFTLAMFLCTLRTNVALMTIFLSLTILFALLAAGNMSGSSTTIKVAGFEGIFCGISAFYLALAEIINETYGHELFPVLPAEKLYSTRKSQSGKQPVPPV</sequence>
<keyword evidence="4 6" id="KW-1133">Transmembrane helix</keyword>
<comment type="similarity">
    <text evidence="2">Belongs to the acetate uptake transporter (AceTr) (TC 2.A.96) family.</text>
</comment>
<dbReference type="OMA" id="AMHWAIS"/>
<feature type="transmembrane region" description="Helical" evidence="6">
    <location>
        <begin position="150"/>
        <end position="169"/>
    </location>
</feature>
<keyword evidence="3 6" id="KW-0812">Transmembrane</keyword>
<dbReference type="InterPro" id="IPR047623">
    <property type="entry name" value="SatP"/>
</dbReference>
<reference evidence="7 8" key="1">
    <citation type="journal article" date="2018" name="BMC Genomics">
        <title>Genomic comparison of Trypanosoma conorhini and Trypanosoma rangeli to Trypanosoma cruzi strains of high and low virulence.</title>
        <authorList>
            <person name="Bradwell K.R."/>
            <person name="Koparde V.N."/>
            <person name="Matveyev A.V."/>
            <person name="Serrano M.G."/>
            <person name="Alves J.M."/>
            <person name="Parikh H."/>
            <person name="Huang B."/>
            <person name="Lee V."/>
            <person name="Espinosa-Alvarez O."/>
            <person name="Ortiz P.A."/>
            <person name="Costa-Martins A.G."/>
            <person name="Teixeira M.M."/>
            <person name="Buck G.A."/>
        </authorList>
    </citation>
    <scope>NUCLEOTIDE SEQUENCE [LARGE SCALE GENOMIC DNA]</scope>
    <source>
        <strain evidence="7 8">AM80</strain>
    </source>
</reference>
<dbReference type="Pfam" id="PF01184">
    <property type="entry name" value="Gpr1_Fun34_YaaH"/>
    <property type="match status" value="1"/>
</dbReference>
<dbReference type="VEuPathDB" id="TriTrypDB:TRSC58_06254"/>
<dbReference type="EMBL" id="MKGL01000080">
    <property type="protein sequence ID" value="RNF07742.1"/>
    <property type="molecule type" value="Genomic_DNA"/>
</dbReference>
<evidence type="ECO:0000256" key="6">
    <source>
        <dbReference type="SAM" id="Phobius"/>
    </source>
</evidence>
<protein>
    <submittedName>
        <fullName evidence="7">Putative GTP-binding protein typA/BipA-like</fullName>
    </submittedName>
</protein>
<evidence type="ECO:0000256" key="4">
    <source>
        <dbReference type="ARBA" id="ARBA00022989"/>
    </source>
</evidence>